<sequence>MSILIVSGIEGVRNCADAVAKLLSLKVEVAESRRTALDALRKRAFSAVVVDETLAECDPLAADAIWEHAGQAIPLQINFALSGAARIVREIRAALSRREREQAVAQLAAREEIGMELRQTVTGLLLQSQLALSQNGVPLVVADKLRMVADLAGTLRQQLSTLSQAEKLAATSANR</sequence>
<dbReference type="EMBL" id="CP121196">
    <property type="protein sequence ID" value="XBH19292.1"/>
    <property type="molecule type" value="Genomic_DNA"/>
</dbReference>
<dbReference type="AlphaFoldDB" id="A0AAU7DQG4"/>
<evidence type="ECO:0000313" key="1">
    <source>
        <dbReference type="EMBL" id="XBH19292.1"/>
    </source>
</evidence>
<evidence type="ECO:0008006" key="2">
    <source>
        <dbReference type="Google" id="ProtNLM"/>
    </source>
</evidence>
<protein>
    <recommendedName>
        <fullName evidence="2">ANTAR domain-containing protein</fullName>
    </recommendedName>
</protein>
<dbReference type="RefSeq" id="WP_348264508.1">
    <property type="nucleotide sequence ID" value="NZ_CP121196.1"/>
</dbReference>
<proteinExistence type="predicted"/>
<organism evidence="1">
    <name type="scientific">Telmatobacter sp. DSM 110680</name>
    <dbReference type="NCBI Taxonomy" id="3036704"/>
    <lineage>
        <taxon>Bacteria</taxon>
        <taxon>Pseudomonadati</taxon>
        <taxon>Acidobacteriota</taxon>
        <taxon>Terriglobia</taxon>
        <taxon>Terriglobales</taxon>
        <taxon>Acidobacteriaceae</taxon>
        <taxon>Telmatobacter</taxon>
    </lineage>
</organism>
<accession>A0AAU7DQG4</accession>
<gene>
    <name evidence="1" type="ORF">P8935_08225</name>
</gene>
<name>A0AAU7DQG4_9BACT</name>
<reference evidence="1" key="1">
    <citation type="submission" date="2023-03" db="EMBL/GenBank/DDBJ databases">
        <title>Edaphobacter sp.</title>
        <authorList>
            <person name="Huber K.J."/>
            <person name="Papendorf J."/>
            <person name="Pilke C."/>
            <person name="Bunk B."/>
            <person name="Sproeer C."/>
            <person name="Pester M."/>
        </authorList>
    </citation>
    <scope>NUCLEOTIDE SEQUENCE</scope>
    <source>
        <strain evidence="1">DSM 110680</strain>
    </source>
</reference>